<evidence type="ECO:0000256" key="5">
    <source>
        <dbReference type="ARBA" id="ARBA00022898"/>
    </source>
</evidence>
<dbReference type="InterPro" id="IPR000192">
    <property type="entry name" value="Aminotrans_V_dom"/>
</dbReference>
<evidence type="ECO:0000256" key="2">
    <source>
        <dbReference type="ARBA" id="ARBA00010447"/>
    </source>
</evidence>
<sequence length="409" mass="46147">MMKATKAWVEAQFPLIRHHASLVYLDSAATTQKPDQVINRISKYNRQEHANIHRGVYDLSQKATTAYDQVRQQVKYLISARRDEEIIFTKGTTESLNLIAYSYGMPMLSEGDEVVLSIAEHHSNILPWQQLVKNKKAVLKYLPVDIEGRIMESAIDTVITEKTKIVSVTMVSNAFGTLQPIASIIKRAHEVGAVVVLDGAQSVPHKKVDVKALDADFLVFSSHKMFGPTGVGALYGKYELLEKMMPYQTGGDMIEYVEEQTSTFAPIPQCFEAGTPNIEGIIGFGEAIRFIEQIGYDFIYKEEMRLTKYAYDQLSHLSHIQIYGPLNIEDRGPVISFNVEDVHPHDITTILDQDHIAIRAGHHCAQLLMKRIGLPSTCRVSFAIYNTTEDIDQLIESLKKVRKWLGYES</sequence>
<dbReference type="CDD" id="cd06453">
    <property type="entry name" value="SufS_like"/>
    <property type="match status" value="1"/>
</dbReference>
<dbReference type="EMBL" id="LR130778">
    <property type="protein sequence ID" value="VDN48181.1"/>
    <property type="molecule type" value="Genomic_DNA"/>
</dbReference>
<keyword evidence="9" id="KW-1185">Reference proteome</keyword>
<dbReference type="InterPro" id="IPR010970">
    <property type="entry name" value="Cys_dSase_SufS"/>
</dbReference>
<dbReference type="GO" id="GO:0030170">
    <property type="term" value="F:pyridoxal phosphate binding"/>
    <property type="evidence" value="ECO:0007669"/>
    <property type="project" value="InterPro"/>
</dbReference>
<evidence type="ECO:0000256" key="6">
    <source>
        <dbReference type="ARBA" id="ARBA00050776"/>
    </source>
</evidence>
<comment type="similarity">
    <text evidence="2">Belongs to the class-V pyridoxal-phosphate-dependent aminotransferase family. Csd subfamily.</text>
</comment>
<proteinExistence type="inferred from homology"/>
<dbReference type="GO" id="GO:0006534">
    <property type="term" value="P:cysteine metabolic process"/>
    <property type="evidence" value="ECO:0007669"/>
    <property type="project" value="InterPro"/>
</dbReference>
<evidence type="ECO:0000259" key="7">
    <source>
        <dbReference type="Pfam" id="PF00266"/>
    </source>
</evidence>
<evidence type="ECO:0000313" key="9">
    <source>
        <dbReference type="Proteomes" id="UP000279029"/>
    </source>
</evidence>
<gene>
    <name evidence="8" type="primary">sufS</name>
    <name evidence="8" type="ORF">PATL70BA_2289</name>
</gene>
<dbReference type="EC" id="2.8.1.7" evidence="3"/>
<evidence type="ECO:0000256" key="3">
    <source>
        <dbReference type="ARBA" id="ARBA00012239"/>
    </source>
</evidence>
<comment type="catalytic activity">
    <reaction evidence="6">
        <text>(sulfur carrier)-H + L-cysteine = (sulfur carrier)-SH + L-alanine</text>
        <dbReference type="Rhea" id="RHEA:43892"/>
        <dbReference type="Rhea" id="RHEA-COMP:14737"/>
        <dbReference type="Rhea" id="RHEA-COMP:14739"/>
        <dbReference type="ChEBI" id="CHEBI:29917"/>
        <dbReference type="ChEBI" id="CHEBI:35235"/>
        <dbReference type="ChEBI" id="CHEBI:57972"/>
        <dbReference type="ChEBI" id="CHEBI:64428"/>
        <dbReference type="EC" id="2.8.1.7"/>
    </reaction>
</comment>
<dbReference type="PANTHER" id="PTHR43586:SF8">
    <property type="entry name" value="CYSTEINE DESULFURASE 1, CHLOROPLASTIC"/>
    <property type="match status" value="1"/>
</dbReference>
<dbReference type="Proteomes" id="UP000279029">
    <property type="component" value="Chromosome"/>
</dbReference>
<dbReference type="Pfam" id="PF00266">
    <property type="entry name" value="Aminotran_5"/>
    <property type="match status" value="1"/>
</dbReference>
<evidence type="ECO:0000313" key="8">
    <source>
        <dbReference type="EMBL" id="VDN48181.1"/>
    </source>
</evidence>
<dbReference type="InterPro" id="IPR016454">
    <property type="entry name" value="Cysteine_dSase"/>
</dbReference>
<accession>A0A3P7PYF7</accession>
<dbReference type="SUPFAM" id="SSF53383">
    <property type="entry name" value="PLP-dependent transferases"/>
    <property type="match status" value="1"/>
</dbReference>
<dbReference type="PIRSF" id="PIRSF005572">
    <property type="entry name" value="NifS"/>
    <property type="match status" value="1"/>
</dbReference>
<feature type="domain" description="Aminotransferase class V" evidence="7">
    <location>
        <begin position="23"/>
        <end position="394"/>
    </location>
</feature>
<comment type="cofactor">
    <cofactor evidence="1">
        <name>pyridoxal 5'-phosphate</name>
        <dbReference type="ChEBI" id="CHEBI:597326"/>
    </cofactor>
</comment>
<dbReference type="InterPro" id="IPR015424">
    <property type="entry name" value="PyrdxlP-dep_Trfase"/>
</dbReference>
<dbReference type="NCBIfam" id="TIGR01979">
    <property type="entry name" value="sufS"/>
    <property type="match status" value="1"/>
</dbReference>
<dbReference type="Gene3D" id="3.90.1150.10">
    <property type="entry name" value="Aspartate Aminotransferase, domain 1"/>
    <property type="match status" value="1"/>
</dbReference>
<dbReference type="InterPro" id="IPR015422">
    <property type="entry name" value="PyrdxlP-dep_Trfase_small"/>
</dbReference>
<name>A0A3P7PYF7_9FIRM</name>
<dbReference type="OrthoDB" id="9804366at2"/>
<evidence type="ECO:0000256" key="4">
    <source>
        <dbReference type="ARBA" id="ARBA00022679"/>
    </source>
</evidence>
<keyword evidence="4 8" id="KW-0808">Transferase</keyword>
<organism evidence="8 9">
    <name type="scientific">Petrocella atlantisensis</name>
    <dbReference type="NCBI Taxonomy" id="2173034"/>
    <lineage>
        <taxon>Bacteria</taxon>
        <taxon>Bacillati</taxon>
        <taxon>Bacillota</taxon>
        <taxon>Clostridia</taxon>
        <taxon>Lachnospirales</taxon>
        <taxon>Vallitaleaceae</taxon>
        <taxon>Petrocella</taxon>
    </lineage>
</organism>
<keyword evidence="5" id="KW-0663">Pyridoxal phosphate</keyword>
<dbReference type="KEGG" id="cbar:PATL70BA_2289"/>
<reference evidence="8 9" key="1">
    <citation type="submission" date="2018-09" db="EMBL/GenBank/DDBJ databases">
        <authorList>
            <person name="Postec A."/>
        </authorList>
    </citation>
    <scope>NUCLEOTIDE SEQUENCE [LARGE SCALE GENOMIC DNA]</scope>
    <source>
        <strain evidence="8">70B-A</strain>
    </source>
</reference>
<protein>
    <recommendedName>
        <fullName evidence="3">cysteine desulfurase</fullName>
        <ecNumber evidence="3">2.8.1.7</ecNumber>
    </recommendedName>
</protein>
<dbReference type="RefSeq" id="WP_125137356.1">
    <property type="nucleotide sequence ID" value="NZ_LR130778.1"/>
</dbReference>
<dbReference type="GO" id="GO:0031071">
    <property type="term" value="F:cysteine desulfurase activity"/>
    <property type="evidence" value="ECO:0007669"/>
    <property type="project" value="UniProtKB-EC"/>
</dbReference>
<dbReference type="Gene3D" id="3.40.640.10">
    <property type="entry name" value="Type I PLP-dependent aspartate aminotransferase-like (Major domain)"/>
    <property type="match status" value="1"/>
</dbReference>
<evidence type="ECO:0000256" key="1">
    <source>
        <dbReference type="ARBA" id="ARBA00001933"/>
    </source>
</evidence>
<dbReference type="InterPro" id="IPR015421">
    <property type="entry name" value="PyrdxlP-dep_Trfase_major"/>
</dbReference>
<dbReference type="AlphaFoldDB" id="A0A3P7PYF7"/>
<dbReference type="PANTHER" id="PTHR43586">
    <property type="entry name" value="CYSTEINE DESULFURASE"/>
    <property type="match status" value="1"/>
</dbReference>